<reference evidence="1" key="1">
    <citation type="submission" date="2021-02" db="EMBL/GenBank/DDBJ databases">
        <authorList>
            <consortium name="DOE Joint Genome Institute"/>
            <person name="Ahrendt S."/>
            <person name="Looney B.P."/>
            <person name="Miyauchi S."/>
            <person name="Morin E."/>
            <person name="Drula E."/>
            <person name="Courty P.E."/>
            <person name="Chicoki N."/>
            <person name="Fauchery L."/>
            <person name="Kohler A."/>
            <person name="Kuo A."/>
            <person name="Labutti K."/>
            <person name="Pangilinan J."/>
            <person name="Lipzen A."/>
            <person name="Riley R."/>
            <person name="Andreopoulos W."/>
            <person name="He G."/>
            <person name="Johnson J."/>
            <person name="Barry K.W."/>
            <person name="Grigoriev I.V."/>
            <person name="Nagy L."/>
            <person name="Hibbett D."/>
            <person name="Henrissat B."/>
            <person name="Matheny P.B."/>
            <person name="Labbe J."/>
            <person name="Martin F."/>
        </authorList>
    </citation>
    <scope>NUCLEOTIDE SEQUENCE</scope>
    <source>
        <strain evidence="1">FP105234-sp</strain>
    </source>
</reference>
<protein>
    <submittedName>
        <fullName evidence="1">Uncharacterized protein</fullName>
    </submittedName>
</protein>
<accession>A0ACB8RH95</accession>
<gene>
    <name evidence="1" type="ORF">FA95DRAFT_1575058</name>
</gene>
<name>A0ACB8RH95_9AGAM</name>
<evidence type="ECO:0000313" key="1">
    <source>
        <dbReference type="EMBL" id="KAI0043504.1"/>
    </source>
</evidence>
<sequence>MSISLQQFLNLPYGVLYEHFLYLLDVPDILSIRQTCRRFEVLGRKYIMASLASPSHMPLSQTPSLGTNLSFSSFAMSLNLRYDKPLIHARRHTHIDPDQAVYILRMKVLTGGRHCVLVVRCGDEISVRLSGTGQQSERECITERSIVLGTLPRVPSSVEATYMAYNGKDGILVASSIPIPYRDVHMDIAKVDGHACIAFAGGKTIDIHDLETMHRASIIVGRPPTHHKEHEFWQDEWYLEENAGPKENTGPLENAGPEENAGALENTGPEENAGPLENAAGSEENVQPLENAVPYTDGDHYVFKALRMLPNQREFLVIRAKEATPSCHFIELFPFPSMNTGSYTTLELPPRSCLPVTDFDVILHEVHISEFIPQHLHDQMDPKSIRAVLPLSVCCVASDNIVLRYSLWPGVCKTAGGISTACADIHAACNDDEVVYYNQPFCYHVQRDWVARGDSEIGEDIPGGLRVLPGALYPILYAPHSSSQPASIKFHNMKPWDITGDGESLPTGVETAGSQSEGKLYTQNFGEGRLSAIAWDEWTGSLSIVEQRDPQCIKTIRVSLNGGRAQDSARRVARQSAVSCIGPEPSSPTCAQNTSQISRQHVSTCFLCRR</sequence>
<reference evidence="1" key="2">
    <citation type="journal article" date="2022" name="New Phytol.">
        <title>Evolutionary transition to the ectomycorrhizal habit in the genomes of a hyperdiverse lineage of mushroom-forming fungi.</title>
        <authorList>
            <person name="Looney B."/>
            <person name="Miyauchi S."/>
            <person name="Morin E."/>
            <person name="Drula E."/>
            <person name="Courty P.E."/>
            <person name="Kohler A."/>
            <person name="Kuo A."/>
            <person name="LaButti K."/>
            <person name="Pangilinan J."/>
            <person name="Lipzen A."/>
            <person name="Riley R."/>
            <person name="Andreopoulos W."/>
            <person name="He G."/>
            <person name="Johnson J."/>
            <person name="Nolan M."/>
            <person name="Tritt A."/>
            <person name="Barry K.W."/>
            <person name="Grigoriev I.V."/>
            <person name="Nagy L.G."/>
            <person name="Hibbett D."/>
            <person name="Henrissat B."/>
            <person name="Matheny P.B."/>
            <person name="Labbe J."/>
            <person name="Martin F.M."/>
        </authorList>
    </citation>
    <scope>NUCLEOTIDE SEQUENCE</scope>
    <source>
        <strain evidence="1">FP105234-sp</strain>
    </source>
</reference>
<evidence type="ECO:0000313" key="2">
    <source>
        <dbReference type="Proteomes" id="UP000814033"/>
    </source>
</evidence>
<keyword evidence="2" id="KW-1185">Reference proteome</keyword>
<proteinExistence type="predicted"/>
<dbReference type="EMBL" id="MU276015">
    <property type="protein sequence ID" value="KAI0043504.1"/>
    <property type="molecule type" value="Genomic_DNA"/>
</dbReference>
<organism evidence="1 2">
    <name type="scientific">Auriscalpium vulgare</name>
    <dbReference type="NCBI Taxonomy" id="40419"/>
    <lineage>
        <taxon>Eukaryota</taxon>
        <taxon>Fungi</taxon>
        <taxon>Dikarya</taxon>
        <taxon>Basidiomycota</taxon>
        <taxon>Agaricomycotina</taxon>
        <taxon>Agaricomycetes</taxon>
        <taxon>Russulales</taxon>
        <taxon>Auriscalpiaceae</taxon>
        <taxon>Auriscalpium</taxon>
    </lineage>
</organism>
<comment type="caution">
    <text evidence="1">The sequence shown here is derived from an EMBL/GenBank/DDBJ whole genome shotgun (WGS) entry which is preliminary data.</text>
</comment>
<dbReference type="Proteomes" id="UP000814033">
    <property type="component" value="Unassembled WGS sequence"/>
</dbReference>